<keyword evidence="3" id="KW-0804">Transcription</keyword>
<dbReference type="PROSITE" id="PS01124">
    <property type="entry name" value="HTH_ARAC_FAMILY_2"/>
    <property type="match status" value="1"/>
</dbReference>
<dbReference type="PROSITE" id="PS00041">
    <property type="entry name" value="HTH_ARAC_FAMILY_1"/>
    <property type="match status" value="1"/>
</dbReference>
<dbReference type="InterPro" id="IPR011051">
    <property type="entry name" value="RmlC_Cupin_sf"/>
</dbReference>
<dbReference type="Proteomes" id="UP001165079">
    <property type="component" value="Unassembled WGS sequence"/>
</dbReference>
<evidence type="ECO:0000256" key="2">
    <source>
        <dbReference type="ARBA" id="ARBA00023125"/>
    </source>
</evidence>
<evidence type="ECO:0000256" key="4">
    <source>
        <dbReference type="SAM" id="MobiDB-lite"/>
    </source>
</evidence>
<dbReference type="InterPro" id="IPR050204">
    <property type="entry name" value="AraC_XylS_family_regulators"/>
</dbReference>
<dbReference type="GO" id="GO:0043565">
    <property type="term" value="F:sequence-specific DNA binding"/>
    <property type="evidence" value="ECO:0007669"/>
    <property type="project" value="InterPro"/>
</dbReference>
<dbReference type="AlphaFoldDB" id="A0A9W6SU76"/>
<evidence type="ECO:0000256" key="1">
    <source>
        <dbReference type="ARBA" id="ARBA00023015"/>
    </source>
</evidence>
<dbReference type="EMBL" id="BSTX01000008">
    <property type="protein sequence ID" value="GLZ81917.1"/>
    <property type="molecule type" value="Genomic_DNA"/>
</dbReference>
<organism evidence="6 7">
    <name type="scientific">Actinorhabdospora filicis</name>
    <dbReference type="NCBI Taxonomy" id="1785913"/>
    <lineage>
        <taxon>Bacteria</taxon>
        <taxon>Bacillati</taxon>
        <taxon>Actinomycetota</taxon>
        <taxon>Actinomycetes</taxon>
        <taxon>Micromonosporales</taxon>
        <taxon>Micromonosporaceae</taxon>
        <taxon>Actinorhabdospora</taxon>
    </lineage>
</organism>
<dbReference type="InterPro" id="IPR018060">
    <property type="entry name" value="HTH_AraC"/>
</dbReference>
<dbReference type="Pfam" id="PF12833">
    <property type="entry name" value="HTH_18"/>
    <property type="match status" value="1"/>
</dbReference>
<sequence length="325" mass="34494">MDVLSDVIAVTRTGTPRSALVRWHAPWGQRFASVPGAAGFQVVLEGSCWLLRPDDAPLRLSAGDVVFFPQGGAHTLVDSLATRADDPPCDPGDPRPGDRYSTATVDPTGANGPPTTLLCGAYRLDPARGHPLLRGLPAVIHLPARVELLAIVKLLAAEIADPRHGSDAVRPPLLDILLLYILRAWFGSGPARDAVTGWAAALNDPPVAAALRAVHRDPAAPWTVASLAAQGALSRAPFARRFTELVGRPPLAYLTWWRMTTAAGHLRASDEPLRTVAAAVGYHSEFAFATAFKREFGIAPGRFRAGERGSSRAGTADLAAEIARD</sequence>
<keyword evidence="7" id="KW-1185">Reference proteome</keyword>
<accession>A0A9W6SU76</accession>
<evidence type="ECO:0000256" key="3">
    <source>
        <dbReference type="ARBA" id="ARBA00023163"/>
    </source>
</evidence>
<comment type="caution">
    <text evidence="6">The sequence shown here is derived from an EMBL/GenBank/DDBJ whole genome shotgun (WGS) entry which is preliminary data.</text>
</comment>
<keyword evidence="2" id="KW-0238">DNA-binding</keyword>
<evidence type="ECO:0000313" key="6">
    <source>
        <dbReference type="EMBL" id="GLZ81917.1"/>
    </source>
</evidence>
<dbReference type="SMART" id="SM00342">
    <property type="entry name" value="HTH_ARAC"/>
    <property type="match status" value="1"/>
</dbReference>
<feature type="region of interest" description="Disordered" evidence="4">
    <location>
        <begin position="81"/>
        <end position="109"/>
    </location>
</feature>
<evidence type="ECO:0000259" key="5">
    <source>
        <dbReference type="PROSITE" id="PS01124"/>
    </source>
</evidence>
<dbReference type="InterPro" id="IPR032783">
    <property type="entry name" value="AraC_lig"/>
</dbReference>
<dbReference type="InterPro" id="IPR018062">
    <property type="entry name" value="HTH_AraC-typ_CS"/>
</dbReference>
<feature type="domain" description="HTH araC/xylS-type" evidence="5">
    <location>
        <begin position="208"/>
        <end position="306"/>
    </location>
</feature>
<proteinExistence type="predicted"/>
<dbReference type="SUPFAM" id="SSF46689">
    <property type="entry name" value="Homeodomain-like"/>
    <property type="match status" value="2"/>
</dbReference>
<keyword evidence="1" id="KW-0805">Transcription regulation</keyword>
<dbReference type="InterPro" id="IPR009057">
    <property type="entry name" value="Homeodomain-like_sf"/>
</dbReference>
<reference evidence="6" key="1">
    <citation type="submission" date="2023-03" db="EMBL/GenBank/DDBJ databases">
        <title>Actinorhabdospora filicis NBRC 111898.</title>
        <authorList>
            <person name="Ichikawa N."/>
            <person name="Sato H."/>
            <person name="Tonouchi N."/>
        </authorList>
    </citation>
    <scope>NUCLEOTIDE SEQUENCE</scope>
    <source>
        <strain evidence="6">NBRC 111898</strain>
    </source>
</reference>
<dbReference type="GO" id="GO:0003700">
    <property type="term" value="F:DNA-binding transcription factor activity"/>
    <property type="evidence" value="ECO:0007669"/>
    <property type="project" value="InterPro"/>
</dbReference>
<dbReference type="PANTHER" id="PTHR46796:SF13">
    <property type="entry name" value="HTH-TYPE TRANSCRIPTIONAL ACTIVATOR RHAS"/>
    <property type="match status" value="1"/>
</dbReference>
<dbReference type="RefSeq" id="WP_285667487.1">
    <property type="nucleotide sequence ID" value="NZ_BSTX01000008.1"/>
</dbReference>
<dbReference type="Pfam" id="PF12852">
    <property type="entry name" value="Cupin_6"/>
    <property type="match status" value="1"/>
</dbReference>
<evidence type="ECO:0000313" key="7">
    <source>
        <dbReference type="Proteomes" id="UP001165079"/>
    </source>
</evidence>
<dbReference type="PANTHER" id="PTHR46796">
    <property type="entry name" value="HTH-TYPE TRANSCRIPTIONAL ACTIVATOR RHAS-RELATED"/>
    <property type="match status" value="1"/>
</dbReference>
<protein>
    <submittedName>
        <fullName evidence="6">AraC family transcriptional regulator</fullName>
    </submittedName>
</protein>
<name>A0A9W6SU76_9ACTN</name>
<dbReference type="Gene3D" id="1.10.10.60">
    <property type="entry name" value="Homeodomain-like"/>
    <property type="match status" value="2"/>
</dbReference>
<dbReference type="SUPFAM" id="SSF51182">
    <property type="entry name" value="RmlC-like cupins"/>
    <property type="match status" value="1"/>
</dbReference>
<gene>
    <name evidence="6" type="ORF">Afil01_67240</name>
</gene>